<dbReference type="Pfam" id="PF08238">
    <property type="entry name" value="Sel1"/>
    <property type="match status" value="2"/>
</dbReference>
<dbReference type="EMBL" id="MKQS01000005">
    <property type="protein sequence ID" value="OFE44249.1"/>
    <property type="molecule type" value="Genomic_DNA"/>
</dbReference>
<comment type="caution">
    <text evidence="3">The sequence shown here is derived from an EMBL/GenBank/DDBJ whole genome shotgun (WGS) entry which is preliminary data.</text>
</comment>
<evidence type="ECO:0000256" key="2">
    <source>
        <dbReference type="SAM" id="SignalP"/>
    </source>
</evidence>
<feature type="signal peptide" evidence="2">
    <location>
        <begin position="1"/>
        <end position="22"/>
    </location>
</feature>
<name>A0A1E8E3V0_9GAMM</name>
<evidence type="ECO:0000313" key="3">
    <source>
        <dbReference type="EMBL" id="OFE44249.1"/>
    </source>
</evidence>
<dbReference type="Gene3D" id="1.25.40.10">
    <property type="entry name" value="Tetratricopeptide repeat domain"/>
    <property type="match status" value="1"/>
</dbReference>
<dbReference type="PANTHER" id="PTHR46430:SF1">
    <property type="entry name" value="CHITIN SYNTHASE REGULATOR SKT5-RELATED"/>
    <property type="match status" value="1"/>
</dbReference>
<dbReference type="InterPro" id="IPR006597">
    <property type="entry name" value="Sel1-like"/>
</dbReference>
<reference evidence="3 4" key="1">
    <citation type="submission" date="2016-10" db="EMBL/GenBank/DDBJ databases">
        <title>Genome of airborne Acinetobacter sp. 5-2Ac02 in the hospital environment: Species near to Acinetobacter towneri.</title>
        <authorList>
            <person name="Barbosa B."/>
            <person name="Fernandez-Garcia L."/>
            <person name="Gato E."/>
            <person name="Leao R."/>
            <person name="Albano R."/>
            <person name="Fernandez B."/>
            <person name="Fernandez-Cuenca F."/>
            <person name="Marques E."/>
            <person name="Tomas M."/>
        </authorList>
    </citation>
    <scope>NUCLEOTIDE SEQUENCE [LARGE SCALE GENOMIC DNA]</scope>
    <source>
        <strain evidence="3 4">5-2Ac02</strain>
    </source>
</reference>
<proteinExistence type="predicted"/>
<evidence type="ECO:0000256" key="1">
    <source>
        <dbReference type="ARBA" id="ARBA00022737"/>
    </source>
</evidence>
<evidence type="ECO:0008006" key="5">
    <source>
        <dbReference type="Google" id="ProtNLM"/>
    </source>
</evidence>
<organism evidence="3 4">
    <name type="scientific">Acinetobacter towneri</name>
    <dbReference type="NCBI Taxonomy" id="202956"/>
    <lineage>
        <taxon>Bacteria</taxon>
        <taxon>Pseudomonadati</taxon>
        <taxon>Pseudomonadota</taxon>
        <taxon>Gammaproteobacteria</taxon>
        <taxon>Moraxellales</taxon>
        <taxon>Moraxellaceae</taxon>
        <taxon>Acinetobacter</taxon>
    </lineage>
</organism>
<keyword evidence="2" id="KW-0732">Signal</keyword>
<dbReference type="AlphaFoldDB" id="A0A1E8E3V0"/>
<evidence type="ECO:0000313" key="4">
    <source>
        <dbReference type="Proteomes" id="UP000186931"/>
    </source>
</evidence>
<dbReference type="InterPro" id="IPR011990">
    <property type="entry name" value="TPR-like_helical_dom_sf"/>
</dbReference>
<dbReference type="SUPFAM" id="SSF81901">
    <property type="entry name" value="HCP-like"/>
    <property type="match status" value="1"/>
</dbReference>
<dbReference type="InterPro" id="IPR051726">
    <property type="entry name" value="Chitin_Synth_Reg"/>
</dbReference>
<dbReference type="STRING" id="202956.BJN41_03205"/>
<feature type="chain" id="PRO_5009213420" description="Sel1 repeat family protein" evidence="2">
    <location>
        <begin position="23"/>
        <end position="354"/>
    </location>
</feature>
<dbReference type="PANTHER" id="PTHR46430">
    <property type="entry name" value="PROTEIN SKT5-RELATED"/>
    <property type="match status" value="1"/>
</dbReference>
<dbReference type="Proteomes" id="UP000186931">
    <property type="component" value="Unassembled WGS sequence"/>
</dbReference>
<sequence>MKKIIMGLLLSTNLLGTQAVFAENINEPIIPAIAGLQTKAIVIGFAKNQYELGMAYYEGKLIPRNTSKAVEWLHRASEKNYAPAKVVLAKMNLTGDGVVANPQLGLRLLQQAAQKGDQEAIKMLQSINTTKQQNQQNQFSSLDEALLCKGWNTRARNSSFFLENLAISEVKTTTEKALEQSLKKSYAEQDQFKYYPQYKDSEGDTPDMRIFLPKNKQTSIFKKLETANYYGYGINYKAELKQDANIQKIKDYLEQRDHFKFYSYTQAQIRQYQTEHKKIMAIDNDQVSDQAFKNLDKKFPLLNSLKNEKAQQAYIYSLPIVDESGDTHFSTYIQLIGINTSNPSYTLICGVGEA</sequence>
<dbReference type="RefSeq" id="WP_070153658.1">
    <property type="nucleotide sequence ID" value="NZ_JAHCZH010000014.1"/>
</dbReference>
<accession>A0A1E8E3V0</accession>
<keyword evidence="1" id="KW-0677">Repeat</keyword>
<protein>
    <recommendedName>
        <fullName evidence="5">Sel1 repeat family protein</fullName>
    </recommendedName>
</protein>
<dbReference type="SMART" id="SM00671">
    <property type="entry name" value="SEL1"/>
    <property type="match status" value="2"/>
</dbReference>
<gene>
    <name evidence="3" type="ORF">BJN41_03205</name>
</gene>